<organism evidence="2 3">
    <name type="scientific">Flavisolibacter ginsengisoli DSM 18119</name>
    <dbReference type="NCBI Taxonomy" id="1121884"/>
    <lineage>
        <taxon>Bacteria</taxon>
        <taxon>Pseudomonadati</taxon>
        <taxon>Bacteroidota</taxon>
        <taxon>Chitinophagia</taxon>
        <taxon>Chitinophagales</taxon>
        <taxon>Chitinophagaceae</taxon>
        <taxon>Flavisolibacter</taxon>
    </lineage>
</organism>
<feature type="signal peptide" evidence="1">
    <location>
        <begin position="1"/>
        <end position="20"/>
    </location>
</feature>
<evidence type="ECO:0008006" key="4">
    <source>
        <dbReference type="Google" id="ProtNLM"/>
    </source>
</evidence>
<dbReference type="STRING" id="1121884.SAMN02745131_03199"/>
<sequence length="130" mass="14655">MKTLISYVAVAIFVIASSFTIDVQQNLNHQSTYNCFNYLRGHRQGKSGVSLTWSVNDPTIDHFQIEVLYEGMEDTPVEVGEPVKFNGTAPYKVLLTDVFPGNMTYRVTAVRADGTFECSPLEQVKIMQRK</sequence>
<gene>
    <name evidence="2" type="ORF">SAMN02745131_03199</name>
</gene>
<dbReference type="AlphaFoldDB" id="A0A1M5DF90"/>
<reference evidence="2 3" key="1">
    <citation type="submission" date="2016-11" db="EMBL/GenBank/DDBJ databases">
        <authorList>
            <person name="Jaros S."/>
            <person name="Januszkiewicz K."/>
            <person name="Wedrychowicz H."/>
        </authorList>
    </citation>
    <scope>NUCLEOTIDE SEQUENCE [LARGE SCALE GENOMIC DNA]</scope>
    <source>
        <strain evidence="2 3">DSM 18119</strain>
    </source>
</reference>
<feature type="chain" id="PRO_5009909544" description="Fibronectin type-III domain-containing protein" evidence="1">
    <location>
        <begin position="21"/>
        <end position="130"/>
    </location>
</feature>
<name>A0A1M5DF90_9BACT</name>
<dbReference type="RefSeq" id="WP_072836345.1">
    <property type="nucleotide sequence ID" value="NZ_FQUU01000015.1"/>
</dbReference>
<dbReference type="OrthoDB" id="669507at2"/>
<dbReference type="Proteomes" id="UP000184048">
    <property type="component" value="Unassembled WGS sequence"/>
</dbReference>
<keyword evidence="1" id="KW-0732">Signal</keyword>
<protein>
    <recommendedName>
        <fullName evidence="4">Fibronectin type-III domain-containing protein</fullName>
    </recommendedName>
</protein>
<proteinExistence type="predicted"/>
<accession>A0A1M5DF90</accession>
<keyword evidence="3" id="KW-1185">Reference proteome</keyword>
<evidence type="ECO:0000256" key="1">
    <source>
        <dbReference type="SAM" id="SignalP"/>
    </source>
</evidence>
<dbReference type="EMBL" id="FQUU01000015">
    <property type="protein sequence ID" value="SHF65639.1"/>
    <property type="molecule type" value="Genomic_DNA"/>
</dbReference>
<evidence type="ECO:0000313" key="3">
    <source>
        <dbReference type="Proteomes" id="UP000184048"/>
    </source>
</evidence>
<evidence type="ECO:0000313" key="2">
    <source>
        <dbReference type="EMBL" id="SHF65639.1"/>
    </source>
</evidence>